<gene>
    <name evidence="3" type="ORF">IAA04_01330</name>
</gene>
<evidence type="ECO:0000313" key="3">
    <source>
        <dbReference type="EMBL" id="HJC46675.1"/>
    </source>
</evidence>
<dbReference type="InterPro" id="IPR025962">
    <property type="entry name" value="SdpI/YhfL"/>
</dbReference>
<feature type="transmembrane region" description="Helical" evidence="1">
    <location>
        <begin position="48"/>
        <end position="67"/>
    </location>
</feature>
<evidence type="ECO:0000256" key="1">
    <source>
        <dbReference type="SAM" id="Phobius"/>
    </source>
</evidence>
<name>A0A9D2P9M4_9FIRM</name>
<dbReference type="PANTHER" id="PTHR37810:SF5">
    <property type="entry name" value="IMMUNITY PROTEIN SDPI"/>
    <property type="match status" value="1"/>
</dbReference>
<evidence type="ECO:0000313" key="4">
    <source>
        <dbReference type="Proteomes" id="UP000823883"/>
    </source>
</evidence>
<feature type="transmembrane region" description="Helical" evidence="1">
    <location>
        <begin position="114"/>
        <end position="132"/>
    </location>
</feature>
<reference evidence="3" key="1">
    <citation type="journal article" date="2021" name="PeerJ">
        <title>Extensive microbial diversity within the chicken gut microbiome revealed by metagenomics and culture.</title>
        <authorList>
            <person name="Gilroy R."/>
            <person name="Ravi A."/>
            <person name="Getino M."/>
            <person name="Pursley I."/>
            <person name="Horton D.L."/>
            <person name="Alikhan N.F."/>
            <person name="Baker D."/>
            <person name="Gharbi K."/>
            <person name="Hall N."/>
            <person name="Watson M."/>
            <person name="Adriaenssens E.M."/>
            <person name="Foster-Nyarko E."/>
            <person name="Jarju S."/>
            <person name="Secka A."/>
            <person name="Antonio M."/>
            <person name="Oren A."/>
            <person name="Chaudhuri R.R."/>
            <person name="La Ragione R."/>
            <person name="Hildebrand F."/>
            <person name="Pallen M.J."/>
        </authorList>
    </citation>
    <scope>NUCLEOTIDE SEQUENCE</scope>
    <source>
        <strain evidence="3">CHK183-5548</strain>
    </source>
</reference>
<evidence type="ECO:0000259" key="2">
    <source>
        <dbReference type="Pfam" id="PF07853"/>
    </source>
</evidence>
<dbReference type="Pfam" id="PF07853">
    <property type="entry name" value="DUF1648"/>
    <property type="match status" value="1"/>
</dbReference>
<dbReference type="EMBL" id="DWWL01000007">
    <property type="protein sequence ID" value="HJC46675.1"/>
    <property type="molecule type" value="Genomic_DNA"/>
</dbReference>
<dbReference type="PANTHER" id="PTHR37810">
    <property type="entry name" value="IMMUNITY PROTEIN SDPI"/>
    <property type="match status" value="1"/>
</dbReference>
<feature type="transmembrane region" description="Helical" evidence="1">
    <location>
        <begin position="9"/>
        <end position="28"/>
    </location>
</feature>
<keyword evidence="1" id="KW-0472">Membrane</keyword>
<reference evidence="3" key="2">
    <citation type="submission" date="2021-04" db="EMBL/GenBank/DDBJ databases">
        <authorList>
            <person name="Gilroy R."/>
        </authorList>
    </citation>
    <scope>NUCLEOTIDE SEQUENCE</scope>
    <source>
        <strain evidence="3">CHK183-5548</strain>
    </source>
</reference>
<dbReference type="GO" id="GO:0009636">
    <property type="term" value="P:response to toxic substance"/>
    <property type="evidence" value="ECO:0007669"/>
    <property type="project" value="TreeGrafter"/>
</dbReference>
<protein>
    <submittedName>
        <fullName evidence="3">SdpI family protein</fullName>
    </submittedName>
</protein>
<feature type="domain" description="DUF1648" evidence="2">
    <location>
        <begin position="13"/>
        <end position="56"/>
    </location>
</feature>
<keyword evidence="1" id="KW-0812">Transmembrane</keyword>
<feature type="transmembrane region" description="Helical" evidence="1">
    <location>
        <begin position="162"/>
        <end position="181"/>
    </location>
</feature>
<keyword evidence="1" id="KW-1133">Transmembrane helix</keyword>
<sequence>MRSKKVRAAVYGIAVLILVCTAAVYGRLPEKIPTHWGIDGVTTYGGRANIWVLAGMGPVFAVMFDLLPKVDPKKKNYEKFGRYYDGFCVLMELFAAAVWALVLSESLAPGQIQVGKTVTVLVGLLFLVLGNYMPKIKPNFYMGIRTPWTISSENVWRRTHRLGGKLFAAAGAVSVLSGLFLPGRASAFLLGILAVAVSLGAGVMSYVWWRQENRG</sequence>
<accession>A0A9D2P9M4</accession>
<organism evidence="3 4">
    <name type="scientific">Candidatus Lachnoclostridium pullistercoris</name>
    <dbReference type="NCBI Taxonomy" id="2838632"/>
    <lineage>
        <taxon>Bacteria</taxon>
        <taxon>Bacillati</taxon>
        <taxon>Bacillota</taxon>
        <taxon>Clostridia</taxon>
        <taxon>Lachnospirales</taxon>
        <taxon>Lachnospiraceae</taxon>
    </lineage>
</organism>
<comment type="caution">
    <text evidence="3">The sequence shown here is derived from an EMBL/GenBank/DDBJ whole genome shotgun (WGS) entry which is preliminary data.</text>
</comment>
<dbReference type="InterPro" id="IPR026272">
    <property type="entry name" value="SdpI"/>
</dbReference>
<dbReference type="Pfam" id="PF13630">
    <property type="entry name" value="SdpI"/>
    <property type="match status" value="1"/>
</dbReference>
<feature type="transmembrane region" description="Helical" evidence="1">
    <location>
        <begin position="83"/>
        <end position="102"/>
    </location>
</feature>
<dbReference type="PIRSF" id="PIRSF038959">
    <property type="entry name" value="SdpI"/>
    <property type="match status" value="1"/>
</dbReference>
<dbReference type="AlphaFoldDB" id="A0A9D2P9M4"/>
<feature type="transmembrane region" description="Helical" evidence="1">
    <location>
        <begin position="187"/>
        <end position="209"/>
    </location>
</feature>
<proteinExistence type="predicted"/>
<dbReference type="InterPro" id="IPR012867">
    <property type="entry name" value="DUF1648"/>
</dbReference>
<dbReference type="Proteomes" id="UP000823883">
    <property type="component" value="Unassembled WGS sequence"/>
</dbReference>